<sequence>MADEHIAASSAAVGRLAIRQRRARAPKGLDAGKALWPQLSPLLRRAKSAPGDADEFLTQFQELVQVFPKSAWMSGKAESLLREILEALATPRAAFAGHALKSWKAYFAVCRASGIPVESCCRWHPLLLYLGQPIGTDSVLPEVFVPRPVLAALCGAVGQELPLMSLEVQMELVQLLSDGVPPIEACSPTWDDDRALDVPSAVSSSSGGTE</sequence>
<proteinExistence type="predicted"/>
<dbReference type="EMBL" id="CAMXCT020005624">
    <property type="protein sequence ID" value="CAL1166246.1"/>
    <property type="molecule type" value="Genomic_DNA"/>
</dbReference>
<reference evidence="2 3" key="2">
    <citation type="submission" date="2024-05" db="EMBL/GenBank/DDBJ databases">
        <authorList>
            <person name="Chen Y."/>
            <person name="Shah S."/>
            <person name="Dougan E. K."/>
            <person name="Thang M."/>
            <person name="Chan C."/>
        </authorList>
    </citation>
    <scope>NUCLEOTIDE SEQUENCE [LARGE SCALE GENOMIC DNA]</scope>
</reference>
<dbReference type="EMBL" id="CAMXCT030005624">
    <property type="protein sequence ID" value="CAL4800183.1"/>
    <property type="molecule type" value="Genomic_DNA"/>
</dbReference>
<name>A0A9P1DNT8_9DINO</name>
<organism evidence="1">
    <name type="scientific">Cladocopium goreaui</name>
    <dbReference type="NCBI Taxonomy" id="2562237"/>
    <lineage>
        <taxon>Eukaryota</taxon>
        <taxon>Sar</taxon>
        <taxon>Alveolata</taxon>
        <taxon>Dinophyceae</taxon>
        <taxon>Suessiales</taxon>
        <taxon>Symbiodiniaceae</taxon>
        <taxon>Cladocopium</taxon>
    </lineage>
</organism>
<gene>
    <name evidence="1" type="ORF">C1SCF055_LOCUS37894</name>
</gene>
<evidence type="ECO:0000313" key="1">
    <source>
        <dbReference type="EMBL" id="CAI4012871.1"/>
    </source>
</evidence>
<dbReference type="EMBL" id="CAMXCT010005624">
    <property type="protein sequence ID" value="CAI4012871.1"/>
    <property type="molecule type" value="Genomic_DNA"/>
</dbReference>
<reference evidence="1" key="1">
    <citation type="submission" date="2022-10" db="EMBL/GenBank/DDBJ databases">
        <authorList>
            <person name="Chen Y."/>
            <person name="Dougan E. K."/>
            <person name="Chan C."/>
            <person name="Rhodes N."/>
            <person name="Thang M."/>
        </authorList>
    </citation>
    <scope>NUCLEOTIDE SEQUENCE</scope>
</reference>
<dbReference type="Proteomes" id="UP001152797">
    <property type="component" value="Unassembled WGS sequence"/>
</dbReference>
<accession>A0A9P1DNT8</accession>
<evidence type="ECO:0000313" key="2">
    <source>
        <dbReference type="EMBL" id="CAL4800183.1"/>
    </source>
</evidence>
<protein>
    <submittedName>
        <fullName evidence="1">Uncharacterized protein</fullName>
    </submittedName>
</protein>
<dbReference type="AlphaFoldDB" id="A0A9P1DNT8"/>
<evidence type="ECO:0000313" key="3">
    <source>
        <dbReference type="Proteomes" id="UP001152797"/>
    </source>
</evidence>
<comment type="caution">
    <text evidence="1">The sequence shown here is derived from an EMBL/GenBank/DDBJ whole genome shotgun (WGS) entry which is preliminary data.</text>
</comment>
<keyword evidence="3" id="KW-1185">Reference proteome</keyword>